<organism evidence="1 2">
    <name type="scientific">Pistacia atlantica</name>
    <dbReference type="NCBI Taxonomy" id="434234"/>
    <lineage>
        <taxon>Eukaryota</taxon>
        <taxon>Viridiplantae</taxon>
        <taxon>Streptophyta</taxon>
        <taxon>Embryophyta</taxon>
        <taxon>Tracheophyta</taxon>
        <taxon>Spermatophyta</taxon>
        <taxon>Magnoliopsida</taxon>
        <taxon>eudicotyledons</taxon>
        <taxon>Gunneridae</taxon>
        <taxon>Pentapetalae</taxon>
        <taxon>rosids</taxon>
        <taxon>malvids</taxon>
        <taxon>Sapindales</taxon>
        <taxon>Anacardiaceae</taxon>
        <taxon>Pistacia</taxon>
    </lineage>
</organism>
<dbReference type="Proteomes" id="UP001164250">
    <property type="component" value="Chromosome 12"/>
</dbReference>
<sequence length="176" mass="19934">MSVTVTESGGVGCDESYFKNSGVCEIEEEINSTELFEINDGLPFGFESKKTLRGVCSQWMFMVEDHQDSVYVAVGKSESSMYALSWTLQHLVNPSTIIYLIHVFPEIKHVPSPFKLVHLSLTVKQYSWSNFGLSRSLIEIVHRVGRLPKSQVSPEQVETYMAQERGKRREPSAEIL</sequence>
<proteinExistence type="predicted"/>
<name>A0ACC1A392_9ROSI</name>
<gene>
    <name evidence="1" type="ORF">Patl1_09609</name>
</gene>
<evidence type="ECO:0000313" key="1">
    <source>
        <dbReference type="EMBL" id="KAJ0081282.1"/>
    </source>
</evidence>
<protein>
    <submittedName>
        <fullName evidence="1">Uncharacterized protein</fullName>
    </submittedName>
</protein>
<evidence type="ECO:0000313" key="2">
    <source>
        <dbReference type="Proteomes" id="UP001164250"/>
    </source>
</evidence>
<reference evidence="2" key="1">
    <citation type="journal article" date="2023" name="G3 (Bethesda)">
        <title>Genome assembly and association tests identify interacting loci associated with vigor, precocity, and sex in interspecific pistachio rootstocks.</title>
        <authorList>
            <person name="Palmer W."/>
            <person name="Jacygrad E."/>
            <person name="Sagayaradj S."/>
            <person name="Cavanaugh K."/>
            <person name="Han R."/>
            <person name="Bertier L."/>
            <person name="Beede B."/>
            <person name="Kafkas S."/>
            <person name="Golino D."/>
            <person name="Preece J."/>
            <person name="Michelmore R."/>
        </authorList>
    </citation>
    <scope>NUCLEOTIDE SEQUENCE [LARGE SCALE GENOMIC DNA]</scope>
</reference>
<comment type="caution">
    <text evidence="1">The sequence shown here is derived from an EMBL/GenBank/DDBJ whole genome shotgun (WGS) entry which is preliminary data.</text>
</comment>
<keyword evidence="2" id="KW-1185">Reference proteome</keyword>
<accession>A0ACC1A392</accession>
<dbReference type="EMBL" id="CM047908">
    <property type="protein sequence ID" value="KAJ0081282.1"/>
    <property type="molecule type" value="Genomic_DNA"/>
</dbReference>